<gene>
    <name evidence="3" type="ORF">EDD18DRAFT_1120397</name>
</gene>
<feature type="compositionally biased region" description="Low complexity" evidence="1">
    <location>
        <begin position="539"/>
        <end position="559"/>
    </location>
</feature>
<dbReference type="Proteomes" id="UP001175228">
    <property type="component" value="Unassembled WGS sequence"/>
</dbReference>
<name>A0AA39UVY3_9AGAR</name>
<protein>
    <recommendedName>
        <fullName evidence="2">PEHE domain-containing protein</fullName>
    </recommendedName>
</protein>
<evidence type="ECO:0000313" key="4">
    <source>
        <dbReference type="Proteomes" id="UP001175228"/>
    </source>
</evidence>
<evidence type="ECO:0000259" key="2">
    <source>
        <dbReference type="PROSITE" id="PS52052"/>
    </source>
</evidence>
<dbReference type="GO" id="GO:0000123">
    <property type="term" value="C:histone acetyltransferase complex"/>
    <property type="evidence" value="ECO:0007669"/>
    <property type="project" value="UniProtKB-ARBA"/>
</dbReference>
<feature type="region of interest" description="Disordered" evidence="1">
    <location>
        <begin position="625"/>
        <end position="648"/>
    </location>
</feature>
<reference evidence="3" key="1">
    <citation type="submission" date="2023-06" db="EMBL/GenBank/DDBJ databases">
        <authorList>
            <consortium name="Lawrence Berkeley National Laboratory"/>
            <person name="Ahrendt S."/>
            <person name="Sahu N."/>
            <person name="Indic B."/>
            <person name="Wong-Bajracharya J."/>
            <person name="Merenyi Z."/>
            <person name="Ke H.-M."/>
            <person name="Monk M."/>
            <person name="Kocsube S."/>
            <person name="Drula E."/>
            <person name="Lipzen A."/>
            <person name="Balint B."/>
            <person name="Henrissat B."/>
            <person name="Andreopoulos B."/>
            <person name="Martin F.M."/>
            <person name="Harder C.B."/>
            <person name="Rigling D."/>
            <person name="Ford K.L."/>
            <person name="Foster G.D."/>
            <person name="Pangilinan J."/>
            <person name="Papanicolaou A."/>
            <person name="Barry K."/>
            <person name="LaButti K."/>
            <person name="Viragh M."/>
            <person name="Koriabine M."/>
            <person name="Yan M."/>
            <person name="Riley R."/>
            <person name="Champramary S."/>
            <person name="Plett K.L."/>
            <person name="Tsai I.J."/>
            <person name="Slot J."/>
            <person name="Sipos G."/>
            <person name="Plett J."/>
            <person name="Nagy L.G."/>
            <person name="Grigoriev I.V."/>
        </authorList>
    </citation>
    <scope>NUCLEOTIDE SEQUENCE</scope>
    <source>
        <strain evidence="3">HWK02</strain>
    </source>
</reference>
<feature type="domain" description="PEHE" evidence="2">
    <location>
        <begin position="106"/>
        <end position="232"/>
    </location>
</feature>
<feature type="region of interest" description="Disordered" evidence="1">
    <location>
        <begin position="486"/>
        <end position="559"/>
    </location>
</feature>
<feature type="compositionally biased region" description="Low complexity" evidence="1">
    <location>
        <begin position="1"/>
        <end position="11"/>
    </location>
</feature>
<dbReference type="InterPro" id="IPR029332">
    <property type="entry name" value="PEHE_dom"/>
</dbReference>
<dbReference type="AlphaFoldDB" id="A0AA39UVY3"/>
<feature type="compositionally biased region" description="Pro residues" evidence="1">
    <location>
        <begin position="408"/>
        <end position="417"/>
    </location>
</feature>
<feature type="compositionally biased region" description="Polar residues" evidence="1">
    <location>
        <begin position="351"/>
        <end position="360"/>
    </location>
</feature>
<sequence>MASSSSTSAATLGRQTRQKRVNPSRSSKGCPGMGNCEADTIILETQKRQLENGPLIPANTLFFMTTNPELLPKNSSPDGQPMFNIYANERYFERPEVMESYRSQQSIETPDFTELSQTHVGGRFRPRGSDDTTHDTSDAYYEKRHRRYETMEKRQRLREREQLKYEQYKLKERTEQLRGMDAMAFLSLPVESFTPKPSEEEDTELPSISASGFHINNPSLYKEGERRRKEMLNTAMTLEARYRILLPPDRKSYPKKRITESQKKTPRQSVEIRISEEVPSEWEENEVEEGVENQHETEGADVFLPEEVLYNEKPVTLTIKVPPRVASTAPTPAPTPPAMPASSTKAKTEVKSVSLTNQPQPFKAAVPVKSSPPLPKKWKEPDFTPSTPAGSPPSLRPTLTWSGTRPSPFLPSPPPPVVTLSTEPTAGSSSLSPVSIAGPDQLPGSPASLLFDEPTSVTPTLSNPEIATLDISIKSMSSPASDIDFIIDKSEEESEVHTTTTGTGRRPRKRPRHAYTYSATQSFIKESVSAPPPPRRSATRVTEVATPVSPAASFSSVPKPKAPGFLLSAALKRNQNNPRDTIVRHYVAWGVKLGPNRKGEEKEYEIPREIREESLVATVMAKIEAQCPDVDEPPPEPVEVSGRRKTRP</sequence>
<accession>A0AA39UVY3</accession>
<organism evidence="3 4">
    <name type="scientific">Armillaria luteobubalina</name>
    <dbReference type="NCBI Taxonomy" id="153913"/>
    <lineage>
        <taxon>Eukaryota</taxon>
        <taxon>Fungi</taxon>
        <taxon>Dikarya</taxon>
        <taxon>Basidiomycota</taxon>
        <taxon>Agaricomycotina</taxon>
        <taxon>Agaricomycetes</taxon>
        <taxon>Agaricomycetidae</taxon>
        <taxon>Agaricales</taxon>
        <taxon>Marasmiineae</taxon>
        <taxon>Physalacriaceae</taxon>
        <taxon>Armillaria</taxon>
    </lineage>
</organism>
<keyword evidence="4" id="KW-1185">Reference proteome</keyword>
<feature type="region of interest" description="Disordered" evidence="1">
    <location>
        <begin position="1"/>
        <end position="35"/>
    </location>
</feature>
<dbReference type="EMBL" id="JAUEPU010000001">
    <property type="protein sequence ID" value="KAK0505708.1"/>
    <property type="molecule type" value="Genomic_DNA"/>
</dbReference>
<dbReference type="PROSITE" id="PS52052">
    <property type="entry name" value="PEHE"/>
    <property type="match status" value="1"/>
</dbReference>
<evidence type="ECO:0000313" key="3">
    <source>
        <dbReference type="EMBL" id="KAK0505708.1"/>
    </source>
</evidence>
<comment type="caution">
    <text evidence="3">The sequence shown here is derived from an EMBL/GenBank/DDBJ whole genome shotgun (WGS) entry which is preliminary data.</text>
</comment>
<evidence type="ECO:0000256" key="1">
    <source>
        <dbReference type="SAM" id="MobiDB-lite"/>
    </source>
</evidence>
<proteinExistence type="predicted"/>
<feature type="region of interest" description="Disordered" evidence="1">
    <location>
        <begin position="325"/>
        <end position="462"/>
    </location>
</feature>
<dbReference type="SMART" id="SM01300">
    <property type="entry name" value="PEHE"/>
    <property type="match status" value="1"/>
</dbReference>